<protein>
    <submittedName>
        <fullName evidence="2">Predicted protein</fullName>
    </submittedName>
</protein>
<dbReference type="EMBL" id="GG738854">
    <property type="protein sequence ID" value="EFC47470.1"/>
    <property type="molecule type" value="Genomic_DNA"/>
</dbReference>
<dbReference type="GeneID" id="8849150"/>
<keyword evidence="1" id="KW-0472">Membrane</keyword>
<dbReference type="KEGG" id="ngr:NAEGRDRAFT_78807"/>
<dbReference type="AlphaFoldDB" id="D2V6N1"/>
<evidence type="ECO:0000313" key="2">
    <source>
        <dbReference type="EMBL" id="EFC47470.1"/>
    </source>
</evidence>
<dbReference type="OrthoDB" id="10250747at2759"/>
<evidence type="ECO:0000313" key="3">
    <source>
        <dbReference type="Proteomes" id="UP000006671"/>
    </source>
</evidence>
<dbReference type="OMA" id="GETWANW"/>
<dbReference type="RefSeq" id="XP_002680214.1">
    <property type="nucleotide sequence ID" value="XM_002680168.1"/>
</dbReference>
<proteinExistence type="predicted"/>
<dbReference type="InParanoid" id="D2V6N1"/>
<name>D2V6N1_NAEGR</name>
<reference evidence="2 3" key="1">
    <citation type="journal article" date="2010" name="Cell">
        <title>The genome of Naegleria gruberi illuminates early eukaryotic versatility.</title>
        <authorList>
            <person name="Fritz-Laylin L.K."/>
            <person name="Prochnik S.E."/>
            <person name="Ginger M.L."/>
            <person name="Dacks J.B."/>
            <person name="Carpenter M.L."/>
            <person name="Field M.C."/>
            <person name="Kuo A."/>
            <person name="Paredez A."/>
            <person name="Chapman J."/>
            <person name="Pham J."/>
            <person name="Shu S."/>
            <person name="Neupane R."/>
            <person name="Cipriano M."/>
            <person name="Mancuso J."/>
            <person name="Tu H."/>
            <person name="Salamov A."/>
            <person name="Lindquist E."/>
            <person name="Shapiro H."/>
            <person name="Lucas S."/>
            <person name="Grigoriev I.V."/>
            <person name="Cande W.Z."/>
            <person name="Fulton C."/>
            <person name="Rokhsar D.S."/>
            <person name="Dawson S.C."/>
        </authorList>
    </citation>
    <scope>NUCLEOTIDE SEQUENCE [LARGE SCALE GENOMIC DNA]</scope>
    <source>
        <strain evidence="2 3">NEG-M</strain>
    </source>
</reference>
<accession>D2V6N1</accession>
<keyword evidence="1" id="KW-0812">Transmembrane</keyword>
<organism evidence="3">
    <name type="scientific">Naegleria gruberi</name>
    <name type="common">Amoeba</name>
    <dbReference type="NCBI Taxonomy" id="5762"/>
    <lineage>
        <taxon>Eukaryota</taxon>
        <taxon>Discoba</taxon>
        <taxon>Heterolobosea</taxon>
        <taxon>Tetramitia</taxon>
        <taxon>Eutetramitia</taxon>
        <taxon>Vahlkampfiidae</taxon>
        <taxon>Naegleria</taxon>
    </lineage>
</organism>
<dbReference type="VEuPathDB" id="AmoebaDB:NAEGRDRAFT_78807"/>
<gene>
    <name evidence="2" type="ORF">NAEGRDRAFT_78807</name>
</gene>
<feature type="transmembrane region" description="Helical" evidence="1">
    <location>
        <begin position="20"/>
        <end position="41"/>
    </location>
</feature>
<keyword evidence="1" id="KW-1133">Transmembrane helix</keyword>
<sequence length="253" mass="27843">MSHGSESKVVIEGVNQSKAYVGVHAASGIISFLVARGILLVPIQNEKTRRQFNTPNISSEPLTFGLGQEVLIQFSNFFLRVGINSALNAMKLDLPPIVPSVLSDIAVYPLVAKRVRAIIAGSGLITQVEKPSWTKWLTSVATYVLYGIVEEALYNVIFEKVSDSDLLPIDTTSSVYNERLVQGLCLGLSKVALSPLEIIYKNQMVFNGVPAINRNNFLSLYTRGSYFGILEGISLTYVKYAVFNILNENLTKH</sequence>
<evidence type="ECO:0000256" key="1">
    <source>
        <dbReference type="SAM" id="Phobius"/>
    </source>
</evidence>
<keyword evidence="3" id="KW-1185">Reference proteome</keyword>
<dbReference type="Proteomes" id="UP000006671">
    <property type="component" value="Unassembled WGS sequence"/>
</dbReference>